<dbReference type="AlphaFoldDB" id="A0A3L9Y020"/>
<keyword evidence="3" id="KW-1185">Reference proteome</keyword>
<evidence type="ECO:0000256" key="1">
    <source>
        <dbReference type="SAM" id="Phobius"/>
    </source>
</evidence>
<gene>
    <name evidence="2" type="ORF">D9R08_11475</name>
</gene>
<evidence type="ECO:0000313" key="3">
    <source>
        <dbReference type="Proteomes" id="UP000281343"/>
    </source>
</evidence>
<sequence>MRTAPIRPLAGLAALIAKPFAAIGGFLVRMMDGNDRVREVEKLNALSDAQLARRGLKRENIVRHVFRDMVG</sequence>
<protein>
    <submittedName>
        <fullName evidence="2">DUF1127 domain-containing protein</fullName>
    </submittedName>
</protein>
<organism evidence="2 3">
    <name type="scientific">Rhodophyticola porphyridii</name>
    <dbReference type="NCBI Taxonomy" id="1852017"/>
    <lineage>
        <taxon>Bacteria</taxon>
        <taxon>Pseudomonadati</taxon>
        <taxon>Pseudomonadota</taxon>
        <taxon>Alphaproteobacteria</taxon>
        <taxon>Rhodobacterales</taxon>
        <taxon>Roseobacteraceae</taxon>
        <taxon>Rhodophyticola</taxon>
    </lineage>
</organism>
<keyword evidence="1" id="KW-0472">Membrane</keyword>
<dbReference type="OrthoDB" id="7867799at2"/>
<dbReference type="EMBL" id="RCNT01000005">
    <property type="protein sequence ID" value="RMA42211.1"/>
    <property type="molecule type" value="Genomic_DNA"/>
</dbReference>
<accession>A0A3L9Y020</accession>
<reference evidence="2 3" key="1">
    <citation type="submission" date="2018-10" db="EMBL/GenBank/DDBJ databases">
        <authorList>
            <person name="Jung H.S."/>
            <person name="Jeon C.O."/>
        </authorList>
    </citation>
    <scope>NUCLEOTIDE SEQUENCE [LARGE SCALE GENOMIC DNA]</scope>
    <source>
        <strain evidence="2 3">MA-7-27</strain>
    </source>
</reference>
<evidence type="ECO:0000313" key="2">
    <source>
        <dbReference type="EMBL" id="RMA42211.1"/>
    </source>
</evidence>
<feature type="transmembrane region" description="Helical" evidence="1">
    <location>
        <begin position="6"/>
        <end position="28"/>
    </location>
</feature>
<dbReference type="Proteomes" id="UP000281343">
    <property type="component" value="Unassembled WGS sequence"/>
</dbReference>
<proteinExistence type="predicted"/>
<keyword evidence="1" id="KW-1133">Transmembrane helix</keyword>
<name>A0A3L9Y020_9RHOB</name>
<keyword evidence="1" id="KW-0812">Transmembrane</keyword>
<comment type="caution">
    <text evidence="2">The sequence shown here is derived from an EMBL/GenBank/DDBJ whole genome shotgun (WGS) entry which is preliminary data.</text>
</comment>